<proteinExistence type="predicted"/>
<feature type="compositionally biased region" description="Pro residues" evidence="1">
    <location>
        <begin position="49"/>
        <end position="58"/>
    </location>
</feature>
<sequence>MSRKRRPLALWQTLRGRVAAQRSSEPERESRVGSDVYESFVFEDSSPETHPPPPPPPSTAASDKNNPELKSLQHINSVPLDSAASFPVGRVFIFPPGGAAALCQSLSFRPAARLAPH</sequence>
<accession>A0A6A4TLJ1</accession>
<dbReference type="AlphaFoldDB" id="A0A6A4TLJ1"/>
<feature type="region of interest" description="Disordered" evidence="1">
    <location>
        <begin position="15"/>
        <end position="69"/>
    </location>
</feature>
<dbReference type="Proteomes" id="UP000438429">
    <property type="component" value="Unassembled WGS sequence"/>
</dbReference>
<dbReference type="EMBL" id="VEVO01000004">
    <property type="protein sequence ID" value="KAF0042862.1"/>
    <property type="molecule type" value="Genomic_DNA"/>
</dbReference>
<evidence type="ECO:0000313" key="3">
    <source>
        <dbReference type="Proteomes" id="UP000438429"/>
    </source>
</evidence>
<gene>
    <name evidence="2" type="ORF">F2P81_004199</name>
</gene>
<name>A0A6A4TLJ1_SCOMX</name>
<comment type="caution">
    <text evidence="2">The sequence shown here is derived from an EMBL/GenBank/DDBJ whole genome shotgun (WGS) entry which is preliminary data.</text>
</comment>
<reference evidence="2 3" key="1">
    <citation type="submission" date="2019-06" db="EMBL/GenBank/DDBJ databases">
        <title>Draft genomes of female and male turbot (Scophthalmus maximus).</title>
        <authorList>
            <person name="Xu H."/>
            <person name="Xu X.-W."/>
            <person name="Shao C."/>
            <person name="Chen S."/>
        </authorList>
    </citation>
    <scope>NUCLEOTIDE SEQUENCE [LARGE SCALE GENOMIC DNA]</scope>
    <source>
        <strain evidence="2">Ysfricsl-2016a</strain>
        <tissue evidence="2">Blood</tissue>
    </source>
</reference>
<evidence type="ECO:0000256" key="1">
    <source>
        <dbReference type="SAM" id="MobiDB-lite"/>
    </source>
</evidence>
<evidence type="ECO:0000313" key="2">
    <source>
        <dbReference type="EMBL" id="KAF0042862.1"/>
    </source>
</evidence>
<organism evidence="2 3">
    <name type="scientific">Scophthalmus maximus</name>
    <name type="common">Turbot</name>
    <name type="synonym">Psetta maxima</name>
    <dbReference type="NCBI Taxonomy" id="52904"/>
    <lineage>
        <taxon>Eukaryota</taxon>
        <taxon>Metazoa</taxon>
        <taxon>Chordata</taxon>
        <taxon>Craniata</taxon>
        <taxon>Vertebrata</taxon>
        <taxon>Euteleostomi</taxon>
        <taxon>Actinopterygii</taxon>
        <taxon>Neopterygii</taxon>
        <taxon>Teleostei</taxon>
        <taxon>Neoteleostei</taxon>
        <taxon>Acanthomorphata</taxon>
        <taxon>Carangaria</taxon>
        <taxon>Pleuronectiformes</taxon>
        <taxon>Pleuronectoidei</taxon>
        <taxon>Scophthalmidae</taxon>
        <taxon>Scophthalmus</taxon>
    </lineage>
</organism>
<protein>
    <submittedName>
        <fullName evidence="2">Uncharacterized protein</fullName>
    </submittedName>
</protein>